<evidence type="ECO:0000313" key="2">
    <source>
        <dbReference type="Proteomes" id="UP000651977"/>
    </source>
</evidence>
<name>A0ABQ1I5A2_9ALTE</name>
<dbReference type="EMBL" id="BMDY01000018">
    <property type="protein sequence ID" value="GGB13637.1"/>
    <property type="molecule type" value="Genomic_DNA"/>
</dbReference>
<reference evidence="2" key="1">
    <citation type="journal article" date="2019" name="Int. J. Syst. Evol. Microbiol.">
        <title>The Global Catalogue of Microorganisms (GCM) 10K type strain sequencing project: providing services to taxonomists for standard genome sequencing and annotation.</title>
        <authorList>
            <consortium name="The Broad Institute Genomics Platform"/>
            <consortium name="The Broad Institute Genome Sequencing Center for Infectious Disease"/>
            <person name="Wu L."/>
            <person name="Ma J."/>
        </authorList>
    </citation>
    <scope>NUCLEOTIDE SEQUENCE [LARGE SCALE GENOMIC DNA]</scope>
    <source>
        <strain evidence="2">CGMCC 1.10131</strain>
    </source>
</reference>
<accession>A0ABQ1I5A2</accession>
<organism evidence="1 2">
    <name type="scientific">Agarivorans gilvus</name>
    <dbReference type="NCBI Taxonomy" id="680279"/>
    <lineage>
        <taxon>Bacteria</taxon>
        <taxon>Pseudomonadati</taxon>
        <taxon>Pseudomonadota</taxon>
        <taxon>Gammaproteobacteria</taxon>
        <taxon>Alteromonadales</taxon>
        <taxon>Alteromonadaceae</taxon>
        <taxon>Agarivorans</taxon>
    </lineage>
</organism>
<dbReference type="Proteomes" id="UP000651977">
    <property type="component" value="Unassembled WGS sequence"/>
</dbReference>
<comment type="caution">
    <text evidence="1">The sequence shown here is derived from an EMBL/GenBank/DDBJ whole genome shotgun (WGS) entry which is preliminary data.</text>
</comment>
<evidence type="ECO:0008006" key="3">
    <source>
        <dbReference type="Google" id="ProtNLM"/>
    </source>
</evidence>
<evidence type="ECO:0000313" key="1">
    <source>
        <dbReference type="EMBL" id="GGB13637.1"/>
    </source>
</evidence>
<protein>
    <recommendedName>
        <fullName evidence="3">STAS/SEC14 domain-containing protein</fullName>
    </recommendedName>
</protein>
<sequence>MNTARLHGAYQLFRYNNILLASVQGSCNLELIKQFCQEFTQLGKPLVKPWAHLVMLEQWELTVPEAEQHITHLQQWCVERGMSHVAQVFSFSPLKQYQLERMLPDEQRYTKRVFKDVNLASQWLSEQGFSCAEKLCFVKHKPSMIQRHFEKVA</sequence>
<gene>
    <name evidence="1" type="ORF">GCM10007414_28790</name>
</gene>
<keyword evidence="2" id="KW-1185">Reference proteome</keyword>
<proteinExistence type="predicted"/>
<dbReference type="RefSeq" id="WP_055733727.1">
    <property type="nucleotide sequence ID" value="NZ_BMDY01000018.1"/>
</dbReference>